<dbReference type="InterPro" id="IPR016187">
    <property type="entry name" value="CTDL_fold"/>
</dbReference>
<dbReference type="SUPFAM" id="SSF56436">
    <property type="entry name" value="C-type lectin-like"/>
    <property type="match status" value="2"/>
</dbReference>
<dbReference type="Pfam" id="PF00059">
    <property type="entry name" value="Lectin_C"/>
    <property type="match status" value="1"/>
</dbReference>
<evidence type="ECO:0000313" key="4">
    <source>
        <dbReference type="RefSeq" id="XP_013862926.1"/>
    </source>
</evidence>
<evidence type="ECO:0000259" key="2">
    <source>
        <dbReference type="PROSITE" id="PS50041"/>
    </source>
</evidence>
<name>A0A2I4B5A8_AUSLI</name>
<dbReference type="SMART" id="SM00034">
    <property type="entry name" value="CLECT"/>
    <property type="match status" value="1"/>
</dbReference>
<dbReference type="Proteomes" id="UP000192220">
    <property type="component" value="Unplaced"/>
</dbReference>
<protein>
    <submittedName>
        <fullName evidence="4">C-type lectin BML-2-like</fullName>
    </submittedName>
</protein>
<dbReference type="InterPro" id="IPR001304">
    <property type="entry name" value="C-type_lectin-like"/>
</dbReference>
<dbReference type="InParanoid" id="A0A2I4B5A8"/>
<dbReference type="PANTHER" id="PTHR45784:SF3">
    <property type="entry name" value="C-TYPE LECTIN DOMAIN FAMILY 4 MEMBER K-LIKE-RELATED"/>
    <property type="match status" value="1"/>
</dbReference>
<proteinExistence type="predicted"/>
<dbReference type="Gene3D" id="3.10.100.10">
    <property type="entry name" value="Mannose-Binding Protein A, subunit A"/>
    <property type="match status" value="2"/>
</dbReference>
<accession>A0A2I4B5A8</accession>
<feature type="domain" description="C-type lectin" evidence="2">
    <location>
        <begin position="88"/>
        <end position="198"/>
    </location>
</feature>
<dbReference type="InterPro" id="IPR018378">
    <property type="entry name" value="C-type_lectin_CS"/>
</dbReference>
<dbReference type="PANTHER" id="PTHR45784">
    <property type="entry name" value="C-TYPE LECTIN DOMAIN FAMILY 20 MEMBER A-RELATED"/>
    <property type="match status" value="1"/>
</dbReference>
<dbReference type="AlphaFoldDB" id="A0A2I4B5A8"/>
<dbReference type="InterPro" id="IPR016186">
    <property type="entry name" value="C-type_lectin-like/link_sf"/>
</dbReference>
<organism evidence="3 4">
    <name type="scientific">Austrofundulus limnaeus</name>
    <name type="common">Annual killifish</name>
    <dbReference type="NCBI Taxonomy" id="52670"/>
    <lineage>
        <taxon>Eukaryota</taxon>
        <taxon>Metazoa</taxon>
        <taxon>Chordata</taxon>
        <taxon>Craniata</taxon>
        <taxon>Vertebrata</taxon>
        <taxon>Euteleostomi</taxon>
        <taxon>Actinopterygii</taxon>
        <taxon>Neopterygii</taxon>
        <taxon>Teleostei</taxon>
        <taxon>Neoteleostei</taxon>
        <taxon>Acanthomorphata</taxon>
        <taxon>Ovalentaria</taxon>
        <taxon>Atherinomorphae</taxon>
        <taxon>Cyprinodontiformes</taxon>
        <taxon>Rivulidae</taxon>
        <taxon>Austrofundulus</taxon>
    </lineage>
</organism>
<reference evidence="4" key="1">
    <citation type="submission" date="2025-08" db="UniProtKB">
        <authorList>
            <consortium name="RefSeq"/>
        </authorList>
    </citation>
    <scope>IDENTIFICATION</scope>
    <source>
        <strain evidence="4">Quisiro</strain>
        <tissue evidence="4">Liver</tissue>
    </source>
</reference>
<dbReference type="OrthoDB" id="441660at2759"/>
<dbReference type="PROSITE" id="PS50041">
    <property type="entry name" value="C_TYPE_LECTIN_2"/>
    <property type="match status" value="1"/>
</dbReference>
<gene>
    <name evidence="4" type="primary">LOC106516888</name>
</gene>
<evidence type="ECO:0000313" key="3">
    <source>
        <dbReference type="Proteomes" id="UP000192220"/>
    </source>
</evidence>
<keyword evidence="3" id="KW-1185">Reference proteome</keyword>
<dbReference type="RefSeq" id="XP_013862926.1">
    <property type="nucleotide sequence ID" value="XM_014007472.1"/>
</dbReference>
<dbReference type="KEGG" id="alim:106516888"/>
<evidence type="ECO:0000256" key="1">
    <source>
        <dbReference type="ARBA" id="ARBA00023157"/>
    </source>
</evidence>
<dbReference type="PROSITE" id="PS00615">
    <property type="entry name" value="C_TYPE_LECTIN_1"/>
    <property type="match status" value="1"/>
</dbReference>
<sequence>MEDLDEMNIALKTVGDNYTDAVWIGLWRGRTWKWYWSLAYNNLYKEGERNYMILKSSGGDNCAVYRNGLVQSACTYKIPFVCFDRTRQGADQYILSNEQLAWTEARDVCRTNFTDLVSLRNDAEHQMVQELTSGQTVYLGLFKDPWVWSDMSDSSLRYWKKSQPVNVGGTDNCVAMLKMESGRWGNRNCNETHPFLCKCSE</sequence>
<dbReference type="GeneID" id="106516888"/>
<keyword evidence="1" id="KW-1015">Disulfide bond</keyword>